<proteinExistence type="predicted"/>
<accession>A0ABV3XTG6</accession>
<comment type="caution">
    <text evidence="2">The sequence shown here is derived from an EMBL/GenBank/DDBJ whole genome shotgun (WGS) entry which is preliminary data.</text>
</comment>
<dbReference type="EMBL" id="JBEHHI010000002">
    <property type="protein sequence ID" value="MEX5728484.1"/>
    <property type="molecule type" value="Genomic_DNA"/>
</dbReference>
<protein>
    <submittedName>
        <fullName evidence="2">Uncharacterized protein</fullName>
    </submittedName>
</protein>
<evidence type="ECO:0000313" key="3">
    <source>
        <dbReference type="Proteomes" id="UP001560019"/>
    </source>
</evidence>
<feature type="region of interest" description="Disordered" evidence="1">
    <location>
        <begin position="1"/>
        <end position="33"/>
    </location>
</feature>
<dbReference type="RefSeq" id="WP_369022850.1">
    <property type="nucleotide sequence ID" value="NZ_JBEHHI010000002.1"/>
</dbReference>
<name>A0ABV3XTG6_9RHOB</name>
<organism evidence="2 3">
    <name type="scientific">Rhodovulum iodosum</name>
    <dbReference type="NCBI Taxonomy" id="68291"/>
    <lineage>
        <taxon>Bacteria</taxon>
        <taxon>Pseudomonadati</taxon>
        <taxon>Pseudomonadota</taxon>
        <taxon>Alphaproteobacteria</taxon>
        <taxon>Rhodobacterales</taxon>
        <taxon>Paracoccaceae</taxon>
        <taxon>Rhodovulum</taxon>
    </lineage>
</organism>
<reference evidence="2 3" key="1">
    <citation type="submission" date="2024-06" db="EMBL/GenBank/DDBJ databases">
        <title>Genome of Rhodovulum iodosum, a marine photoferrotroph.</title>
        <authorList>
            <person name="Bianchini G."/>
            <person name="Nikeleit V."/>
            <person name="Kappler A."/>
            <person name="Bryce C."/>
            <person name="Sanchez-Baracaldo P."/>
        </authorList>
    </citation>
    <scope>NUCLEOTIDE SEQUENCE [LARGE SCALE GENOMIC DNA]</scope>
    <source>
        <strain evidence="2 3">UT/N1</strain>
    </source>
</reference>
<evidence type="ECO:0000313" key="2">
    <source>
        <dbReference type="EMBL" id="MEX5728484.1"/>
    </source>
</evidence>
<evidence type="ECO:0000256" key="1">
    <source>
        <dbReference type="SAM" id="MobiDB-lite"/>
    </source>
</evidence>
<gene>
    <name evidence="2" type="ORF">Ga0609869_001837</name>
</gene>
<dbReference type="Proteomes" id="UP001560019">
    <property type="component" value="Unassembled WGS sequence"/>
</dbReference>
<keyword evidence="3" id="KW-1185">Reference proteome</keyword>
<sequence length="211" mass="23419">MLADHGLNQSSGSILKMAGNKGSGRPSTINTHPEKKTIIKQIVLGEHGLPGGMSKAQVAKRVGMHPDSVSRYRQQHITEEMERAILAEARLEPVDEATRVLNDERMDVARTYESLARRVEKLITKAEETEDDGFALAAMEGLRKVLRDIAQMHGKMATNLSVSVTLAESPEWVTMKSILRAVCDEVPEAQPVLLKHMRHHVLSVTKEEQVL</sequence>